<proteinExistence type="predicted"/>
<dbReference type="EMBL" id="JAUCMV010000004">
    <property type="protein sequence ID" value="KAK0404613.1"/>
    <property type="molecule type" value="Genomic_DNA"/>
</dbReference>
<keyword evidence="3" id="KW-1133">Transmembrane helix</keyword>
<keyword evidence="4" id="KW-0472">Membrane</keyword>
<dbReference type="GO" id="GO:0016020">
    <property type="term" value="C:membrane"/>
    <property type="evidence" value="ECO:0007669"/>
    <property type="project" value="UniProtKB-SubCell"/>
</dbReference>
<keyword evidence="7" id="KW-1185">Reference proteome</keyword>
<organism evidence="6 7">
    <name type="scientific">Steinernema hermaphroditum</name>
    <dbReference type="NCBI Taxonomy" id="289476"/>
    <lineage>
        <taxon>Eukaryota</taxon>
        <taxon>Metazoa</taxon>
        <taxon>Ecdysozoa</taxon>
        <taxon>Nematoda</taxon>
        <taxon>Chromadorea</taxon>
        <taxon>Rhabditida</taxon>
        <taxon>Tylenchina</taxon>
        <taxon>Panagrolaimomorpha</taxon>
        <taxon>Strongyloidoidea</taxon>
        <taxon>Steinernematidae</taxon>
        <taxon>Steinernema</taxon>
    </lineage>
</organism>
<comment type="subcellular location">
    <subcellularLocation>
        <location evidence="1">Membrane</location>
    </subcellularLocation>
</comment>
<gene>
    <name evidence="6" type="ORF">QR680_017539</name>
</gene>
<accession>A0AA39LPB4</accession>
<evidence type="ECO:0000256" key="1">
    <source>
        <dbReference type="ARBA" id="ARBA00004370"/>
    </source>
</evidence>
<comment type="caution">
    <text evidence="6">The sequence shown here is derived from an EMBL/GenBank/DDBJ whole genome shotgun (WGS) entry which is preliminary data.</text>
</comment>
<dbReference type="Proteomes" id="UP001175271">
    <property type="component" value="Unassembled WGS sequence"/>
</dbReference>
<dbReference type="Gene3D" id="3.40.50.12190">
    <property type="match status" value="1"/>
</dbReference>
<dbReference type="InterPro" id="IPR038599">
    <property type="entry name" value="LAP1C-like_C_sf"/>
</dbReference>
<sequence length="317" mass="35619">MSSESSREENTPSPRKPRTRKRELGFEHLQNEGELEISCEEKDVWGDRTPEIYSQLLRSSSPSRSSTTEDESILSDASVSYLEVVEDSEEQFPWRKALEHVCELCKNLPTKAKWLTFSLIVLAVLVAVIEHTAHRNTHRVNDVKVLLRKHNISDSLSRKAALWTTKRLNDKHLLQPVVVLFALTNEKMSLVTEFSDVAKKIRGVQVAEFHSRDFSSKIHLDFTVDNALAKGNIVLLRSIEQLTGDMPLVIHTFCDPDSAKHLSSVLLLSVTLQEVPKNHRVCEELVHSSLMGHWSASLAQSKVSAVISRAAPVVICG</sequence>
<protein>
    <submittedName>
        <fullName evidence="6">Uncharacterized protein</fullName>
    </submittedName>
</protein>
<keyword evidence="2" id="KW-0812">Transmembrane</keyword>
<evidence type="ECO:0000256" key="4">
    <source>
        <dbReference type="ARBA" id="ARBA00023136"/>
    </source>
</evidence>
<feature type="region of interest" description="Disordered" evidence="5">
    <location>
        <begin position="1"/>
        <end position="24"/>
    </location>
</feature>
<name>A0AA39LPB4_9BILA</name>
<dbReference type="AlphaFoldDB" id="A0AA39LPB4"/>
<evidence type="ECO:0000256" key="5">
    <source>
        <dbReference type="SAM" id="MobiDB-lite"/>
    </source>
</evidence>
<evidence type="ECO:0000313" key="7">
    <source>
        <dbReference type="Proteomes" id="UP001175271"/>
    </source>
</evidence>
<feature type="compositionally biased region" description="Basic and acidic residues" evidence="5">
    <location>
        <begin position="1"/>
        <end position="10"/>
    </location>
</feature>
<evidence type="ECO:0000256" key="2">
    <source>
        <dbReference type="ARBA" id="ARBA00022692"/>
    </source>
</evidence>
<evidence type="ECO:0000313" key="6">
    <source>
        <dbReference type="EMBL" id="KAK0404613.1"/>
    </source>
</evidence>
<reference evidence="6" key="1">
    <citation type="submission" date="2023-06" db="EMBL/GenBank/DDBJ databases">
        <title>Genomic analysis of the entomopathogenic nematode Steinernema hermaphroditum.</title>
        <authorList>
            <person name="Schwarz E.M."/>
            <person name="Heppert J.K."/>
            <person name="Baniya A."/>
            <person name="Schwartz H.T."/>
            <person name="Tan C.-H."/>
            <person name="Antoshechkin I."/>
            <person name="Sternberg P.W."/>
            <person name="Goodrich-Blair H."/>
            <person name="Dillman A.R."/>
        </authorList>
    </citation>
    <scope>NUCLEOTIDE SEQUENCE</scope>
    <source>
        <strain evidence="6">PS9179</strain>
        <tissue evidence="6">Whole animal</tissue>
    </source>
</reference>
<evidence type="ECO:0000256" key="3">
    <source>
        <dbReference type="ARBA" id="ARBA00022989"/>
    </source>
</evidence>